<dbReference type="EMBL" id="JBCDNA010000001">
    <property type="protein sequence ID" value="MEL4454995.1"/>
    <property type="molecule type" value="Genomic_DNA"/>
</dbReference>
<organism evidence="2 3">
    <name type="scientific">Lutimonas vermicola</name>
    <dbReference type="NCBI Taxonomy" id="414288"/>
    <lineage>
        <taxon>Bacteria</taxon>
        <taxon>Pseudomonadati</taxon>
        <taxon>Bacteroidota</taxon>
        <taxon>Flavobacteriia</taxon>
        <taxon>Flavobacteriales</taxon>
        <taxon>Flavobacteriaceae</taxon>
        <taxon>Lutimonas</taxon>
    </lineage>
</organism>
<comment type="caution">
    <text evidence="2">The sequence shown here is derived from an EMBL/GenBank/DDBJ whole genome shotgun (WGS) entry which is preliminary data.</text>
</comment>
<gene>
    <name evidence="2" type="ORF">AABB81_03755</name>
</gene>
<keyword evidence="2" id="KW-0031">Aminopeptidase</keyword>
<dbReference type="Gene3D" id="1.10.390.10">
    <property type="entry name" value="Neutral Protease Domain 2"/>
    <property type="match status" value="1"/>
</dbReference>
<keyword evidence="2" id="KW-0645">Protease</keyword>
<reference evidence="2 3" key="1">
    <citation type="submission" date="2024-04" db="EMBL/GenBank/DDBJ databases">
        <title>whole genome sequencing of Lutimonas vermicola strain IMCC1616.</title>
        <authorList>
            <person name="Bae S.S."/>
        </authorList>
    </citation>
    <scope>NUCLEOTIDE SEQUENCE [LARGE SCALE GENOMIC DNA]</scope>
    <source>
        <strain evidence="2 3">IMCC1616</strain>
    </source>
</reference>
<dbReference type="PANTHER" id="PTHR11533:SF174">
    <property type="entry name" value="PUROMYCIN-SENSITIVE AMINOPEPTIDASE-RELATED"/>
    <property type="match status" value="1"/>
</dbReference>
<dbReference type="InterPro" id="IPR050344">
    <property type="entry name" value="Peptidase_M1_aminopeptidases"/>
</dbReference>
<dbReference type="PANTHER" id="PTHR11533">
    <property type="entry name" value="PROTEASE M1 ZINC METALLOPROTEASE"/>
    <property type="match status" value="1"/>
</dbReference>
<keyword evidence="2" id="KW-0378">Hydrolase</keyword>
<dbReference type="Proteomes" id="UP001474120">
    <property type="component" value="Unassembled WGS sequence"/>
</dbReference>
<dbReference type="GO" id="GO:0004177">
    <property type="term" value="F:aminopeptidase activity"/>
    <property type="evidence" value="ECO:0007669"/>
    <property type="project" value="UniProtKB-KW"/>
</dbReference>
<evidence type="ECO:0000313" key="2">
    <source>
        <dbReference type="EMBL" id="MEL4454995.1"/>
    </source>
</evidence>
<dbReference type="InterPro" id="IPR027268">
    <property type="entry name" value="Peptidase_M4/M1_CTD_sf"/>
</dbReference>
<dbReference type="InterPro" id="IPR014782">
    <property type="entry name" value="Peptidase_M1_dom"/>
</dbReference>
<dbReference type="SUPFAM" id="SSF55486">
    <property type="entry name" value="Metalloproteases ('zincins'), catalytic domain"/>
    <property type="match status" value="1"/>
</dbReference>
<dbReference type="Gene3D" id="2.60.40.1730">
    <property type="entry name" value="tricorn interacting facor f3 domain"/>
    <property type="match status" value="1"/>
</dbReference>
<evidence type="ECO:0000313" key="3">
    <source>
        <dbReference type="Proteomes" id="UP001474120"/>
    </source>
</evidence>
<dbReference type="CDD" id="cd09603">
    <property type="entry name" value="M1_APN_like"/>
    <property type="match status" value="1"/>
</dbReference>
<sequence>MKSFWFLVLCLLPISLLGQDFNRKDSLRGSITKERAWWDLLHYNIDVTVDIDHKSLSGSNTIKYRVIDNASELHIDLQEPMKIKSIRQEGKFLVYKKEFSAYFIKLIKPQPKGSIQEITVDFEGVPPESANPPWDGGFVWQKDKNQNPFVANANQETGSSIWLPSKDIPYDEPDDGMQIKVTTASGLVSVSNGRLLDKVSNADGTDSYIWKVTNPINGYCINMNIADYVHFEETYTGEMGPLDLDYYVLSYNLEKAKEQFKQVPKMLEAFEYWFGPYPFYKDGYKLVETPYLGMEHQSSVTYGNKYQNGYLGRDLSDTGEGLKFDFIIIHESGHEWFANSLTNYDVADMWIHEGFTTYSEVLYLDYHFGTASGNTYLIGFRQRISNTSPVTGVYGVNQRGSGDMYSKGAAMIHTLRQVMNDDDKFRSLLRGINKTFYHKTLSSKQLEKYIMDQTSLDLSGFFDQYLRSTEIPLIQCEKKNGSFRYRYKKTVKGFKIPVRFYVDKKEVWLSPSEEWQHYNLPSKNSDIHIDPNFYIKVSIK</sequence>
<dbReference type="Pfam" id="PF01433">
    <property type="entry name" value="Peptidase_M1"/>
    <property type="match status" value="1"/>
</dbReference>
<feature type="domain" description="Peptidase M1 membrane alanine aminopeptidase" evidence="1">
    <location>
        <begin position="261"/>
        <end position="465"/>
    </location>
</feature>
<dbReference type="InterPro" id="IPR042097">
    <property type="entry name" value="Aminopeptidase_N-like_N_sf"/>
</dbReference>
<dbReference type="EC" id="3.4.11.-" evidence="2"/>
<accession>A0ABU9KZL2</accession>
<evidence type="ECO:0000259" key="1">
    <source>
        <dbReference type="Pfam" id="PF01433"/>
    </source>
</evidence>
<dbReference type="SUPFAM" id="SSF63737">
    <property type="entry name" value="Leukotriene A4 hydrolase N-terminal domain"/>
    <property type="match status" value="1"/>
</dbReference>
<protein>
    <submittedName>
        <fullName evidence="2">M1 family metallopeptidase</fullName>
        <ecNumber evidence="2">3.4.11.-</ecNumber>
    </submittedName>
</protein>
<keyword evidence="3" id="KW-1185">Reference proteome</keyword>
<name>A0ABU9KZL2_9FLAO</name>
<dbReference type="RefSeq" id="WP_342158723.1">
    <property type="nucleotide sequence ID" value="NZ_JBCDNA010000001.1"/>
</dbReference>
<proteinExistence type="predicted"/>